<proteinExistence type="inferred from homology"/>
<sequence length="138" mass="15527">MTQMNILLNKAQIIERCISRIHQEVTACPNLDNFTHVDALILNLERACQATIDMAMHQVARHHLGIPQGAAQAFEMLVARGLLEQSLARAMKAMVGFRNIAIHEYQELDLEILKTIISEGLNDLISFCRAMGVRIKPH</sequence>
<evidence type="ECO:0008006" key="7">
    <source>
        <dbReference type="Google" id="ProtNLM"/>
    </source>
</evidence>
<dbReference type="PANTHER" id="PTHR33397">
    <property type="entry name" value="UPF0331 PROTEIN YUTE"/>
    <property type="match status" value="1"/>
</dbReference>
<comment type="caution">
    <text evidence="5">The sequence shown here is derived from an EMBL/GenBank/DDBJ whole genome shotgun (WGS) entry which is preliminary data.</text>
</comment>
<evidence type="ECO:0000256" key="4">
    <source>
        <dbReference type="ARBA" id="ARBA00024207"/>
    </source>
</evidence>
<dbReference type="GO" id="GO:0016787">
    <property type="term" value="F:hydrolase activity"/>
    <property type="evidence" value="ECO:0007669"/>
    <property type="project" value="UniProtKB-KW"/>
</dbReference>
<dbReference type="GO" id="GO:0110001">
    <property type="term" value="C:toxin-antitoxin complex"/>
    <property type="evidence" value="ECO:0007669"/>
    <property type="project" value="InterPro"/>
</dbReference>
<evidence type="ECO:0000256" key="2">
    <source>
        <dbReference type="ARBA" id="ARBA00022722"/>
    </source>
</evidence>
<dbReference type="AlphaFoldDB" id="A0A2K2HC67"/>
<dbReference type="Gene3D" id="1.20.120.580">
    <property type="entry name" value="bsu32300-like"/>
    <property type="match status" value="1"/>
</dbReference>
<gene>
    <name evidence="5" type="ORF">C2E25_04715</name>
</gene>
<comment type="similarity">
    <text evidence="4">Belongs to the HepT RNase toxin family.</text>
</comment>
<dbReference type="OrthoDB" id="5368533at2"/>
<organism evidence="5 6">
    <name type="scientific">Geothermobacter hydrogeniphilus</name>
    <dbReference type="NCBI Taxonomy" id="1969733"/>
    <lineage>
        <taxon>Bacteria</taxon>
        <taxon>Pseudomonadati</taxon>
        <taxon>Thermodesulfobacteriota</taxon>
        <taxon>Desulfuromonadia</taxon>
        <taxon>Desulfuromonadales</taxon>
        <taxon>Geothermobacteraceae</taxon>
        <taxon>Geothermobacter</taxon>
    </lineage>
</organism>
<keyword evidence="2" id="KW-0540">Nuclease</keyword>
<dbReference type="NCBIfam" id="NF047751">
    <property type="entry name" value="HepT_toxin"/>
    <property type="match status" value="1"/>
</dbReference>
<dbReference type="Pfam" id="PF01934">
    <property type="entry name" value="HepT-like"/>
    <property type="match status" value="1"/>
</dbReference>
<evidence type="ECO:0000313" key="6">
    <source>
        <dbReference type="Proteomes" id="UP000236340"/>
    </source>
</evidence>
<evidence type="ECO:0000256" key="3">
    <source>
        <dbReference type="ARBA" id="ARBA00022801"/>
    </source>
</evidence>
<evidence type="ECO:0000256" key="1">
    <source>
        <dbReference type="ARBA" id="ARBA00022649"/>
    </source>
</evidence>
<reference evidence="5 6" key="1">
    <citation type="journal article" date="2018" name="Genome Announc.">
        <title>Genome Sequence of Geothermobacter sp. HR-1 Iron Reducer from the Loihi Seamount.</title>
        <authorList>
            <person name="Smith H."/>
            <person name="Abuyen K."/>
            <person name="Tremblay J."/>
            <person name="Savalia P."/>
            <person name="Perez-Rodriguez I."/>
            <person name="Emerson D."/>
            <person name="Tully B."/>
            <person name="Amend J."/>
        </authorList>
    </citation>
    <scope>NUCLEOTIDE SEQUENCE [LARGE SCALE GENOMIC DNA]</scope>
    <source>
        <strain evidence="5 6">HR-1</strain>
    </source>
</reference>
<protein>
    <recommendedName>
        <fullName evidence="7">DUF86 domain-containing protein</fullName>
    </recommendedName>
</protein>
<accession>A0A2K2HC67</accession>
<keyword evidence="1" id="KW-1277">Toxin-antitoxin system</keyword>
<dbReference type="InterPro" id="IPR037038">
    <property type="entry name" value="HepT-like_sf"/>
</dbReference>
<name>A0A2K2HC67_9BACT</name>
<dbReference type="InterPro" id="IPR008201">
    <property type="entry name" value="HepT-like"/>
</dbReference>
<dbReference type="PANTHER" id="PTHR33397:SF3">
    <property type="entry name" value="MRNA NUCLEASE HEPT"/>
    <property type="match status" value="1"/>
</dbReference>
<dbReference type="InterPro" id="IPR052379">
    <property type="entry name" value="Type_VII_TA_RNase"/>
</dbReference>
<evidence type="ECO:0000313" key="5">
    <source>
        <dbReference type="EMBL" id="PNU20896.1"/>
    </source>
</evidence>
<dbReference type="EMBL" id="PPFX01000007">
    <property type="protein sequence ID" value="PNU20896.1"/>
    <property type="molecule type" value="Genomic_DNA"/>
</dbReference>
<keyword evidence="3" id="KW-0378">Hydrolase</keyword>
<dbReference type="GO" id="GO:0004540">
    <property type="term" value="F:RNA nuclease activity"/>
    <property type="evidence" value="ECO:0007669"/>
    <property type="project" value="InterPro"/>
</dbReference>
<dbReference type="Proteomes" id="UP000236340">
    <property type="component" value="Unassembled WGS sequence"/>
</dbReference>